<feature type="domain" description="DUF4395" evidence="2">
    <location>
        <begin position="21"/>
        <end position="149"/>
    </location>
</feature>
<accession>D5UQC2</accession>
<dbReference type="KEGG" id="tpr:Tpau_2285"/>
<name>D5UQC2_TSUPD</name>
<dbReference type="EMBL" id="CP001966">
    <property type="protein sequence ID" value="ADG78892.1"/>
    <property type="molecule type" value="Genomic_DNA"/>
</dbReference>
<evidence type="ECO:0000313" key="3">
    <source>
        <dbReference type="EMBL" id="ADG78892.1"/>
    </source>
</evidence>
<keyword evidence="4" id="KW-1185">Reference proteome</keyword>
<sequence>MDHGVDIVVRVSGVFSFPNPVNDNAARVTAGLVVALAVITIVAGQWWLYAALAIGFALRVAGGPRYSPFGRLAVHVIAPRIGPAKLVPGPPKRFAQTIGLAFSTVALVLFLTGNHIAAQIVLGLLVVAALLESALGLCLGCVVFGWLQRRGVIPASVCEACAGVNTSAPTLSVPQPH</sequence>
<keyword evidence="1" id="KW-1133">Transmembrane helix</keyword>
<feature type="transmembrane region" description="Helical" evidence="1">
    <location>
        <begin position="120"/>
        <end position="147"/>
    </location>
</feature>
<reference evidence="3 4" key="2">
    <citation type="journal article" date="2011" name="Stand. Genomic Sci.">
        <title>Complete genome sequence of Tsukamurella paurometabola type strain (no. 33).</title>
        <authorList>
            <person name="Munk A.C."/>
            <person name="Lapidus A."/>
            <person name="Lucas S."/>
            <person name="Nolan M."/>
            <person name="Tice H."/>
            <person name="Cheng J.F."/>
            <person name="Del Rio T.G."/>
            <person name="Goodwin L."/>
            <person name="Pitluck S."/>
            <person name="Liolios K."/>
            <person name="Huntemann M."/>
            <person name="Ivanova N."/>
            <person name="Mavromatis K."/>
            <person name="Mikhailova N."/>
            <person name="Pati A."/>
            <person name="Chen A."/>
            <person name="Palaniappan K."/>
            <person name="Tapia R."/>
            <person name="Han C."/>
            <person name="Land M."/>
            <person name="Hauser L."/>
            <person name="Chang Y.J."/>
            <person name="Jeffries C.D."/>
            <person name="Brettin T."/>
            <person name="Yasawong M."/>
            <person name="Brambilla E.M."/>
            <person name="Rohde M."/>
            <person name="Sikorski J."/>
            <person name="Goker M."/>
            <person name="Detter J.C."/>
            <person name="Woyke T."/>
            <person name="Bristow J."/>
            <person name="Eisen J.A."/>
            <person name="Markowitz V."/>
            <person name="Hugenholtz P."/>
            <person name="Kyrpides N.C."/>
            <person name="Klenk H.P."/>
        </authorList>
    </citation>
    <scope>NUCLEOTIDE SEQUENCE [LARGE SCALE GENOMIC DNA]</scope>
    <source>
        <strain evidence="4">ATCC 8368 / DSM 20162 / CCUG 35730 / CIP 100753 / JCM 10117 / KCTC 9821 / NBRC 16120 / NCIMB 702349 / NCTC 13040</strain>
    </source>
</reference>
<evidence type="ECO:0000259" key="2">
    <source>
        <dbReference type="Pfam" id="PF14340"/>
    </source>
</evidence>
<dbReference type="eggNOG" id="ENOG5032J0V">
    <property type="taxonomic scope" value="Bacteria"/>
</dbReference>
<organism evidence="3 4">
    <name type="scientific">Tsukamurella paurometabola (strain ATCC 8368 / DSM 20162 / CCUG 35730 / CIP 100753 / JCM 10117 / KCTC 9821 / NBRC 16120 / NCIMB 702349 / NCTC 13040)</name>
    <name type="common">Corynebacterium paurometabolum</name>
    <dbReference type="NCBI Taxonomy" id="521096"/>
    <lineage>
        <taxon>Bacteria</taxon>
        <taxon>Bacillati</taxon>
        <taxon>Actinomycetota</taxon>
        <taxon>Actinomycetes</taxon>
        <taxon>Mycobacteriales</taxon>
        <taxon>Tsukamurellaceae</taxon>
        <taxon>Tsukamurella</taxon>
    </lineage>
</organism>
<proteinExistence type="predicted"/>
<feature type="transmembrane region" description="Helical" evidence="1">
    <location>
        <begin position="32"/>
        <end position="58"/>
    </location>
</feature>
<gene>
    <name evidence="3" type="ordered locus">Tpau_2285</name>
</gene>
<protein>
    <recommendedName>
        <fullName evidence="2">DUF4395 domain-containing protein</fullName>
    </recommendedName>
</protein>
<keyword evidence="1" id="KW-0472">Membrane</keyword>
<dbReference type="STRING" id="521096.Tpau_2285"/>
<dbReference type="AlphaFoldDB" id="D5UQC2"/>
<reference evidence="4" key="1">
    <citation type="submission" date="2010-03" db="EMBL/GenBank/DDBJ databases">
        <title>The complete chromosome of Tsukamurella paurometabola DSM 20162.</title>
        <authorList>
            <consortium name="US DOE Joint Genome Institute (JGI-PGF)"/>
            <person name="Lucas S."/>
            <person name="Copeland A."/>
            <person name="Lapidus A."/>
            <person name="Glavina del Rio T."/>
            <person name="Dalin E."/>
            <person name="Tice H."/>
            <person name="Bruce D."/>
            <person name="Goodwin L."/>
            <person name="Pitluck S."/>
            <person name="Kyrpides N."/>
            <person name="Mavromatis K."/>
            <person name="Ivanova N."/>
            <person name="Mikhailova N."/>
            <person name="Munk A.C."/>
            <person name="Brettin T."/>
            <person name="Detter J.C."/>
            <person name="Tapia R."/>
            <person name="Han C."/>
            <person name="Larimer F."/>
            <person name="Land M."/>
            <person name="Hauser L."/>
            <person name="Markowitz V."/>
            <person name="Cheng J.-F."/>
            <person name="Hugenholtz P."/>
            <person name="Woyke T."/>
            <person name="Wu D."/>
            <person name="Jando M."/>
            <person name="Brambilla E."/>
            <person name="Klenk H.-P."/>
            <person name="Eisen J.A."/>
        </authorList>
    </citation>
    <scope>NUCLEOTIDE SEQUENCE [LARGE SCALE GENOMIC DNA]</scope>
    <source>
        <strain evidence="4">ATCC 8368 / DSM 20162 / CCUG 35730 / CIP 100753 / JCM 10117 / KCTC 9821 / NBRC 16120 / NCIMB 702349 / NCTC 13040</strain>
    </source>
</reference>
<dbReference type="HOGENOM" id="CLU_115719_0_0_11"/>
<dbReference type="Proteomes" id="UP000001213">
    <property type="component" value="Chromosome"/>
</dbReference>
<keyword evidence="1" id="KW-0812">Transmembrane</keyword>
<dbReference type="Pfam" id="PF14340">
    <property type="entry name" value="DUF4395"/>
    <property type="match status" value="1"/>
</dbReference>
<dbReference type="RefSeq" id="WP_013126914.1">
    <property type="nucleotide sequence ID" value="NC_014158.1"/>
</dbReference>
<evidence type="ECO:0000256" key="1">
    <source>
        <dbReference type="SAM" id="Phobius"/>
    </source>
</evidence>
<evidence type="ECO:0000313" key="4">
    <source>
        <dbReference type="Proteomes" id="UP000001213"/>
    </source>
</evidence>
<feature type="transmembrane region" description="Helical" evidence="1">
    <location>
        <begin position="94"/>
        <end position="114"/>
    </location>
</feature>
<dbReference type="InterPro" id="IPR025508">
    <property type="entry name" value="DUF4395"/>
</dbReference>